<dbReference type="EMBL" id="JANPWB010000006">
    <property type="protein sequence ID" value="KAJ1182479.1"/>
    <property type="molecule type" value="Genomic_DNA"/>
</dbReference>
<evidence type="ECO:0000313" key="1">
    <source>
        <dbReference type="EMBL" id="KAJ1182479.1"/>
    </source>
</evidence>
<sequence length="61" mass="7148">HPRARRGALHWRVWQGLGRCEPPAQILMALLIPPHQPVEPAYAQPLQQQMEQGEMQWQEWA</sequence>
<organism evidence="1 2">
    <name type="scientific">Pleurodeles waltl</name>
    <name type="common">Iberian ribbed newt</name>
    <dbReference type="NCBI Taxonomy" id="8319"/>
    <lineage>
        <taxon>Eukaryota</taxon>
        <taxon>Metazoa</taxon>
        <taxon>Chordata</taxon>
        <taxon>Craniata</taxon>
        <taxon>Vertebrata</taxon>
        <taxon>Euteleostomi</taxon>
        <taxon>Amphibia</taxon>
        <taxon>Batrachia</taxon>
        <taxon>Caudata</taxon>
        <taxon>Salamandroidea</taxon>
        <taxon>Salamandridae</taxon>
        <taxon>Pleurodelinae</taxon>
        <taxon>Pleurodeles</taxon>
    </lineage>
</organism>
<keyword evidence="2" id="KW-1185">Reference proteome</keyword>
<comment type="caution">
    <text evidence="1">The sequence shown here is derived from an EMBL/GenBank/DDBJ whole genome shotgun (WGS) entry which is preliminary data.</text>
</comment>
<proteinExistence type="predicted"/>
<protein>
    <submittedName>
        <fullName evidence="1">Uncharacterized protein</fullName>
    </submittedName>
</protein>
<dbReference type="AlphaFoldDB" id="A0AAV7U0F2"/>
<feature type="non-terminal residue" evidence="1">
    <location>
        <position position="61"/>
    </location>
</feature>
<accession>A0AAV7U0F2</accession>
<gene>
    <name evidence="1" type="ORF">NDU88_007669</name>
</gene>
<reference evidence="1" key="1">
    <citation type="journal article" date="2022" name="bioRxiv">
        <title>Sequencing and chromosome-scale assembly of the giantPleurodeles waltlgenome.</title>
        <authorList>
            <person name="Brown T."/>
            <person name="Elewa A."/>
            <person name="Iarovenko S."/>
            <person name="Subramanian E."/>
            <person name="Araus A.J."/>
            <person name="Petzold A."/>
            <person name="Susuki M."/>
            <person name="Suzuki K.-i.T."/>
            <person name="Hayashi T."/>
            <person name="Toyoda A."/>
            <person name="Oliveira C."/>
            <person name="Osipova E."/>
            <person name="Leigh N.D."/>
            <person name="Simon A."/>
            <person name="Yun M.H."/>
        </authorList>
    </citation>
    <scope>NUCLEOTIDE SEQUENCE</scope>
    <source>
        <strain evidence="1">20211129_DDA</strain>
        <tissue evidence="1">Liver</tissue>
    </source>
</reference>
<name>A0AAV7U0F2_PLEWA</name>
<feature type="non-terminal residue" evidence="1">
    <location>
        <position position="1"/>
    </location>
</feature>
<evidence type="ECO:0000313" key="2">
    <source>
        <dbReference type="Proteomes" id="UP001066276"/>
    </source>
</evidence>
<dbReference type="Proteomes" id="UP001066276">
    <property type="component" value="Chromosome 3_2"/>
</dbReference>